<proteinExistence type="predicted"/>
<reference evidence="1" key="1">
    <citation type="submission" date="2020-05" db="EMBL/GenBank/DDBJ databases">
        <title>Large-scale comparative analyses of tick genomes elucidate their genetic diversity and vector capacities.</title>
        <authorList>
            <person name="Jia N."/>
            <person name="Wang J."/>
            <person name="Shi W."/>
            <person name="Du L."/>
            <person name="Sun Y."/>
            <person name="Zhan W."/>
            <person name="Jiang J."/>
            <person name="Wang Q."/>
            <person name="Zhang B."/>
            <person name="Ji P."/>
            <person name="Sakyi L.B."/>
            <person name="Cui X."/>
            <person name="Yuan T."/>
            <person name="Jiang B."/>
            <person name="Yang W."/>
            <person name="Lam T.T.-Y."/>
            <person name="Chang Q."/>
            <person name="Ding S."/>
            <person name="Wang X."/>
            <person name="Zhu J."/>
            <person name="Ruan X."/>
            <person name="Zhao L."/>
            <person name="Wei J."/>
            <person name="Que T."/>
            <person name="Du C."/>
            <person name="Cheng J."/>
            <person name="Dai P."/>
            <person name="Han X."/>
            <person name="Huang E."/>
            <person name="Gao Y."/>
            <person name="Liu J."/>
            <person name="Shao H."/>
            <person name="Ye R."/>
            <person name="Li L."/>
            <person name="Wei W."/>
            <person name="Wang X."/>
            <person name="Wang C."/>
            <person name="Yang T."/>
            <person name="Huo Q."/>
            <person name="Li W."/>
            <person name="Guo W."/>
            <person name="Chen H."/>
            <person name="Zhou L."/>
            <person name="Ni X."/>
            <person name="Tian J."/>
            <person name="Zhou Y."/>
            <person name="Sheng Y."/>
            <person name="Liu T."/>
            <person name="Pan Y."/>
            <person name="Xia L."/>
            <person name="Li J."/>
            <person name="Zhao F."/>
            <person name="Cao W."/>
        </authorList>
    </citation>
    <scope>NUCLEOTIDE SEQUENCE</scope>
    <source>
        <strain evidence="1">Hyas-2018</strain>
    </source>
</reference>
<evidence type="ECO:0000313" key="1">
    <source>
        <dbReference type="EMBL" id="KAH6942813.1"/>
    </source>
</evidence>
<sequence length="333" mass="36178">MPYAIGGNPRSKPSTLPITLGVAPGAKKPLVPGQSTTCIAYAFQPAQGQEAILLIPTTALKFEFREMGGQKVLQFLPPSATFVPLVKATAKPPAASTQGQQEQGTLPAATKQPPQQTTTSSASSAPTPATKDKSSLHPSLASSVATVVKPTFRFPERPESWNNALRLDYGGKIYTGKKSTAAEQDAGVSGSKMAPAKAFPGQEEIDEEKRKAYFRHGMNNKLISQILDERVVDDVIDESTWPEIDSTSKKERISSLASKVRSVMTDVERTEIQIGQKMAEVAEDNDLFRYKLIRFQQLAALITSDEFHRATVEAELEQYYMQGLDIDGSTCAL</sequence>
<name>A0ACB7T9J7_HYAAI</name>
<evidence type="ECO:0000313" key="2">
    <source>
        <dbReference type="Proteomes" id="UP000821845"/>
    </source>
</evidence>
<organism evidence="1 2">
    <name type="scientific">Hyalomma asiaticum</name>
    <name type="common">Tick</name>
    <dbReference type="NCBI Taxonomy" id="266040"/>
    <lineage>
        <taxon>Eukaryota</taxon>
        <taxon>Metazoa</taxon>
        <taxon>Ecdysozoa</taxon>
        <taxon>Arthropoda</taxon>
        <taxon>Chelicerata</taxon>
        <taxon>Arachnida</taxon>
        <taxon>Acari</taxon>
        <taxon>Parasitiformes</taxon>
        <taxon>Ixodida</taxon>
        <taxon>Ixodoidea</taxon>
        <taxon>Ixodidae</taxon>
        <taxon>Hyalomminae</taxon>
        <taxon>Hyalomma</taxon>
    </lineage>
</organism>
<gene>
    <name evidence="1" type="ORF">HPB50_010760</name>
</gene>
<protein>
    <submittedName>
        <fullName evidence="1">Uncharacterized protein</fullName>
    </submittedName>
</protein>
<comment type="caution">
    <text evidence="1">The sequence shown here is derived from an EMBL/GenBank/DDBJ whole genome shotgun (WGS) entry which is preliminary data.</text>
</comment>
<accession>A0ACB7T9J7</accession>
<dbReference type="EMBL" id="CM023490">
    <property type="protein sequence ID" value="KAH6942813.1"/>
    <property type="molecule type" value="Genomic_DNA"/>
</dbReference>
<dbReference type="Proteomes" id="UP000821845">
    <property type="component" value="Chromosome 10"/>
</dbReference>
<keyword evidence="2" id="KW-1185">Reference proteome</keyword>